<accession>A0A6V7H3H5</accession>
<dbReference type="AlphaFoldDB" id="A0A6V7H3H5"/>
<feature type="non-terminal residue" evidence="1">
    <location>
        <position position="71"/>
    </location>
</feature>
<organism evidence="1 2">
    <name type="scientific">Heterotrigona itama</name>
    <dbReference type="NCBI Taxonomy" id="395501"/>
    <lineage>
        <taxon>Eukaryota</taxon>
        <taxon>Metazoa</taxon>
        <taxon>Ecdysozoa</taxon>
        <taxon>Arthropoda</taxon>
        <taxon>Hexapoda</taxon>
        <taxon>Insecta</taxon>
        <taxon>Pterygota</taxon>
        <taxon>Neoptera</taxon>
        <taxon>Endopterygota</taxon>
        <taxon>Hymenoptera</taxon>
        <taxon>Apocrita</taxon>
        <taxon>Aculeata</taxon>
        <taxon>Apoidea</taxon>
        <taxon>Anthophila</taxon>
        <taxon>Apidae</taxon>
        <taxon>Heterotrigona</taxon>
    </lineage>
</organism>
<proteinExistence type="predicted"/>
<feature type="non-terminal residue" evidence="1">
    <location>
        <position position="1"/>
    </location>
</feature>
<dbReference type="Proteomes" id="UP000752696">
    <property type="component" value="Unassembled WGS sequence"/>
</dbReference>
<comment type="caution">
    <text evidence="1">The sequence shown here is derived from an EMBL/GenBank/DDBJ whole genome shotgun (WGS) entry which is preliminary data.</text>
</comment>
<evidence type="ECO:0000313" key="1">
    <source>
        <dbReference type="EMBL" id="CAD1473536.1"/>
    </source>
</evidence>
<gene>
    <name evidence="1" type="ORF">MHI_LOCUS396703</name>
</gene>
<name>A0A6V7H3H5_9HYME</name>
<evidence type="ECO:0000313" key="2">
    <source>
        <dbReference type="Proteomes" id="UP000752696"/>
    </source>
</evidence>
<reference evidence="1" key="1">
    <citation type="submission" date="2020-07" db="EMBL/GenBank/DDBJ databases">
        <authorList>
            <person name="Nazaruddin N."/>
        </authorList>
    </citation>
    <scope>NUCLEOTIDE SEQUENCE</scope>
</reference>
<protein>
    <submittedName>
        <fullName evidence="1">Uncharacterized protein</fullName>
    </submittedName>
</protein>
<dbReference type="EMBL" id="CAJDYZ010006616">
    <property type="protein sequence ID" value="CAD1473536.1"/>
    <property type="molecule type" value="Genomic_DNA"/>
</dbReference>
<keyword evidence="2" id="KW-1185">Reference proteome</keyword>
<sequence>IYIYIFFFSLPKRECILVMLSLFLQLLFWQLFEIQNGFQEFRDITGPFGIFAAREELLGMQNTPIGLKKGQ</sequence>